<protein>
    <submittedName>
        <fullName evidence="7">Retrovirus-related Pol polyprotein from transposon RE2</fullName>
    </submittedName>
</protein>
<dbReference type="InterPro" id="IPR025724">
    <property type="entry name" value="GAG-pre-integrase_dom"/>
</dbReference>
<dbReference type="Pfam" id="PF25597">
    <property type="entry name" value="SH3_retrovirus"/>
    <property type="match status" value="1"/>
</dbReference>
<dbReference type="EMBL" id="QGNW01000065">
    <property type="protein sequence ID" value="RVX03609.1"/>
    <property type="molecule type" value="Genomic_DNA"/>
</dbReference>
<evidence type="ECO:0000313" key="8">
    <source>
        <dbReference type="Proteomes" id="UP000288805"/>
    </source>
</evidence>
<evidence type="ECO:0000259" key="6">
    <source>
        <dbReference type="PROSITE" id="PS50994"/>
    </source>
</evidence>
<sequence length="710" mass="79125">MPAMVASSNNLAEDNWYLDSGASHHLTQNVANLTNATPYTGADKVTIGNGKHLTISNTGFTRLFSNPHSFQLKKVFHVPFISANLISVAKFCSNNNALIEFHSNGFFVKDLHTKRVLAQGKLENGLYKFPVISNKKTAYVGITNDSTFQCSNIGNKRELWHHRLGHAATDIVTRIMHNCNVSCGKYKATVCSSCQLAKSHRLPTHLSSFHASKPLELVYTDIWGPASVTSTSGAKYFILFVDDYSRYTWFYLLQSKNQALPIFKQFKLQVENQFEAKIKCLQSDNGGEFRSFMSFLQESALLAHVGLPLKFWSYAFQTATFLINRMPSKVLQNASPYFALFKRNPDYNLHHKGYLCLDNLTGRVYVSPHVVFDETQFPFAQNISSSPSKDASDESIIPAIIVSSNPSTLSFHGSNHSMASPNLTSTLTHPTSPTDTPTTRSSREPVLEAEVTLPAQQQVVVPPPRVTTRSMSGITKRKHIFNLAASKISEPTTLKQAIKDPNWAEAMQTEIAALHKNQTCDLVDPPKDVNIIGYGSLGNLMFRMPFSMVDLVEQVYMAQPLGFLHPNHPNKVCKLKKALYGLKQSPRAWFTKLSSALLSWGFNSSRTDSSMFVHFGRHSTLIVLVYVDDIIVTGSSPILIQQLIHKLHSLFALRDLGQLSYFLGIEVTYDGGSLHLSQRKYITDLLQRTSMLDSKAAAYARHCGLVSLSV</sequence>
<evidence type="ECO:0000256" key="3">
    <source>
        <dbReference type="ARBA" id="ARBA00022750"/>
    </source>
</evidence>
<comment type="caution">
    <text evidence="7">The sequence shown here is derived from an EMBL/GenBank/DDBJ whole genome shotgun (WGS) entry which is preliminary data.</text>
</comment>
<dbReference type="Pfam" id="PF13976">
    <property type="entry name" value="gag_pre-integrs"/>
    <property type="match status" value="1"/>
</dbReference>
<evidence type="ECO:0000256" key="1">
    <source>
        <dbReference type="ARBA" id="ARBA00022670"/>
    </source>
</evidence>
<dbReference type="InterPro" id="IPR036397">
    <property type="entry name" value="RNaseH_sf"/>
</dbReference>
<dbReference type="InterPro" id="IPR012337">
    <property type="entry name" value="RNaseH-like_sf"/>
</dbReference>
<feature type="compositionally biased region" description="Low complexity" evidence="5">
    <location>
        <begin position="420"/>
        <end position="440"/>
    </location>
</feature>
<dbReference type="InterPro" id="IPR001584">
    <property type="entry name" value="Integrase_cat-core"/>
</dbReference>
<dbReference type="GO" id="GO:0046872">
    <property type="term" value="F:metal ion binding"/>
    <property type="evidence" value="ECO:0007669"/>
    <property type="project" value="UniProtKB-KW"/>
</dbReference>
<dbReference type="GO" id="GO:0006508">
    <property type="term" value="P:proteolysis"/>
    <property type="evidence" value="ECO:0007669"/>
    <property type="project" value="UniProtKB-KW"/>
</dbReference>
<dbReference type="InterPro" id="IPR057670">
    <property type="entry name" value="SH3_retrovirus"/>
</dbReference>
<dbReference type="SUPFAM" id="SSF53098">
    <property type="entry name" value="Ribonuclease H-like"/>
    <property type="match status" value="1"/>
</dbReference>
<feature type="domain" description="Integrase catalytic" evidence="6">
    <location>
        <begin position="210"/>
        <end position="308"/>
    </location>
</feature>
<feature type="region of interest" description="Disordered" evidence="5">
    <location>
        <begin position="412"/>
        <end position="445"/>
    </location>
</feature>
<dbReference type="InterPro" id="IPR039537">
    <property type="entry name" value="Retrotran_Ty1/copia-like"/>
</dbReference>
<dbReference type="InterPro" id="IPR054722">
    <property type="entry name" value="PolX-like_BBD"/>
</dbReference>
<dbReference type="PANTHER" id="PTHR42648">
    <property type="entry name" value="TRANSPOSASE, PUTATIVE-RELATED"/>
    <property type="match status" value="1"/>
</dbReference>
<dbReference type="AlphaFoldDB" id="A0A438J3S4"/>
<dbReference type="GO" id="GO:0015074">
    <property type="term" value="P:DNA integration"/>
    <property type="evidence" value="ECO:0007669"/>
    <property type="project" value="InterPro"/>
</dbReference>
<dbReference type="GO" id="GO:0003676">
    <property type="term" value="F:nucleic acid binding"/>
    <property type="evidence" value="ECO:0007669"/>
    <property type="project" value="InterPro"/>
</dbReference>
<gene>
    <name evidence="7" type="primary">RE2_1047</name>
    <name evidence="7" type="ORF">CK203_027806</name>
</gene>
<evidence type="ECO:0000313" key="7">
    <source>
        <dbReference type="EMBL" id="RVX03609.1"/>
    </source>
</evidence>
<keyword evidence="1" id="KW-0645">Protease</keyword>
<dbReference type="GO" id="GO:0004190">
    <property type="term" value="F:aspartic-type endopeptidase activity"/>
    <property type="evidence" value="ECO:0007669"/>
    <property type="project" value="UniProtKB-KW"/>
</dbReference>
<evidence type="ECO:0000256" key="5">
    <source>
        <dbReference type="SAM" id="MobiDB-lite"/>
    </source>
</evidence>
<dbReference type="Proteomes" id="UP000288805">
    <property type="component" value="Unassembled WGS sequence"/>
</dbReference>
<dbReference type="Pfam" id="PF22936">
    <property type="entry name" value="Pol_BBD"/>
    <property type="match status" value="1"/>
</dbReference>
<dbReference type="SUPFAM" id="SSF56672">
    <property type="entry name" value="DNA/RNA polymerases"/>
    <property type="match status" value="1"/>
</dbReference>
<dbReference type="Pfam" id="PF00665">
    <property type="entry name" value="rve"/>
    <property type="match status" value="1"/>
</dbReference>
<dbReference type="Pfam" id="PF07727">
    <property type="entry name" value="RVT_2"/>
    <property type="match status" value="1"/>
</dbReference>
<dbReference type="PANTHER" id="PTHR42648:SF26">
    <property type="entry name" value="INTEGRASE CATALYTIC DOMAIN-CONTAINING PROTEIN"/>
    <property type="match status" value="1"/>
</dbReference>
<accession>A0A438J3S4</accession>
<keyword evidence="2" id="KW-0479">Metal-binding</keyword>
<proteinExistence type="predicted"/>
<evidence type="ECO:0000256" key="4">
    <source>
        <dbReference type="ARBA" id="ARBA00022801"/>
    </source>
</evidence>
<dbReference type="InterPro" id="IPR043502">
    <property type="entry name" value="DNA/RNA_pol_sf"/>
</dbReference>
<keyword evidence="4" id="KW-0378">Hydrolase</keyword>
<dbReference type="PROSITE" id="PS50994">
    <property type="entry name" value="INTEGRASE"/>
    <property type="match status" value="1"/>
</dbReference>
<reference evidence="7 8" key="1">
    <citation type="journal article" date="2018" name="PLoS Genet.">
        <title>Population sequencing reveals clonal diversity and ancestral inbreeding in the grapevine cultivar Chardonnay.</title>
        <authorList>
            <person name="Roach M.J."/>
            <person name="Johnson D.L."/>
            <person name="Bohlmann J."/>
            <person name="van Vuuren H.J."/>
            <person name="Jones S.J."/>
            <person name="Pretorius I.S."/>
            <person name="Schmidt S.A."/>
            <person name="Borneman A.R."/>
        </authorList>
    </citation>
    <scope>NUCLEOTIDE SEQUENCE [LARGE SCALE GENOMIC DNA]</scope>
    <source>
        <strain evidence="8">cv. Chardonnay</strain>
        <tissue evidence="7">Leaf</tissue>
    </source>
</reference>
<name>A0A438J3S4_VITVI</name>
<keyword evidence="3" id="KW-0064">Aspartyl protease</keyword>
<evidence type="ECO:0000256" key="2">
    <source>
        <dbReference type="ARBA" id="ARBA00022723"/>
    </source>
</evidence>
<dbReference type="Gene3D" id="3.30.420.10">
    <property type="entry name" value="Ribonuclease H-like superfamily/Ribonuclease H"/>
    <property type="match status" value="1"/>
</dbReference>
<dbReference type="InterPro" id="IPR013103">
    <property type="entry name" value="RVT_2"/>
</dbReference>
<organism evidence="7 8">
    <name type="scientific">Vitis vinifera</name>
    <name type="common">Grape</name>
    <dbReference type="NCBI Taxonomy" id="29760"/>
    <lineage>
        <taxon>Eukaryota</taxon>
        <taxon>Viridiplantae</taxon>
        <taxon>Streptophyta</taxon>
        <taxon>Embryophyta</taxon>
        <taxon>Tracheophyta</taxon>
        <taxon>Spermatophyta</taxon>
        <taxon>Magnoliopsida</taxon>
        <taxon>eudicotyledons</taxon>
        <taxon>Gunneridae</taxon>
        <taxon>Pentapetalae</taxon>
        <taxon>rosids</taxon>
        <taxon>Vitales</taxon>
        <taxon>Vitaceae</taxon>
        <taxon>Viteae</taxon>
        <taxon>Vitis</taxon>
    </lineage>
</organism>